<dbReference type="EMBL" id="BGZK01000447">
    <property type="protein sequence ID" value="GBP44139.1"/>
    <property type="molecule type" value="Genomic_DNA"/>
</dbReference>
<dbReference type="OrthoDB" id="2448405at2759"/>
<evidence type="ECO:0000313" key="2">
    <source>
        <dbReference type="EMBL" id="GBP44139.1"/>
    </source>
</evidence>
<organism evidence="2 3">
    <name type="scientific">Eumeta variegata</name>
    <name type="common">Bagworm moth</name>
    <name type="synonym">Eumeta japonica</name>
    <dbReference type="NCBI Taxonomy" id="151549"/>
    <lineage>
        <taxon>Eukaryota</taxon>
        <taxon>Metazoa</taxon>
        <taxon>Ecdysozoa</taxon>
        <taxon>Arthropoda</taxon>
        <taxon>Hexapoda</taxon>
        <taxon>Insecta</taxon>
        <taxon>Pterygota</taxon>
        <taxon>Neoptera</taxon>
        <taxon>Endopterygota</taxon>
        <taxon>Lepidoptera</taxon>
        <taxon>Glossata</taxon>
        <taxon>Ditrysia</taxon>
        <taxon>Tineoidea</taxon>
        <taxon>Psychidae</taxon>
        <taxon>Oiketicinae</taxon>
        <taxon>Eumeta</taxon>
    </lineage>
</organism>
<sequence length="164" mass="18194">MKVERQLFFCGPSRAAPRANVEAVTFQADRFHENGREEARVHHVMSRCGSCIIHVVLRCLCGAGAQYYGADLGPLSELHHGVKGRVYAVDARTLYIKDFHFDGEGPGEHPKHSHHLTDLAMAQPRCLGSWTVSSHRRRRSIRLGAGLRSEITGSGRGTTRRGSH</sequence>
<gene>
    <name evidence="2" type="ORF">EVAR_81460_1</name>
</gene>
<evidence type="ECO:0000313" key="3">
    <source>
        <dbReference type="Proteomes" id="UP000299102"/>
    </source>
</evidence>
<dbReference type="PANTHER" id="PTHR24036:SF13">
    <property type="entry name" value="PROTEIN SKELETOR, ISOFORMS D_E"/>
    <property type="match status" value="1"/>
</dbReference>
<comment type="caution">
    <text evidence="2">The sequence shown here is derived from an EMBL/GenBank/DDBJ whole genome shotgun (WGS) entry which is preliminary data.</text>
</comment>
<keyword evidence="1" id="KW-0677">Repeat</keyword>
<dbReference type="AlphaFoldDB" id="A0A4C1W0V6"/>
<proteinExistence type="predicted"/>
<dbReference type="PANTHER" id="PTHR24036">
    <property type="entry name" value="SKELETOR-RELATED"/>
    <property type="match status" value="1"/>
</dbReference>
<reference evidence="2 3" key="1">
    <citation type="journal article" date="2019" name="Commun. Biol.">
        <title>The bagworm genome reveals a unique fibroin gene that provides high tensile strength.</title>
        <authorList>
            <person name="Kono N."/>
            <person name="Nakamura H."/>
            <person name="Ohtoshi R."/>
            <person name="Tomita M."/>
            <person name="Numata K."/>
            <person name="Arakawa K."/>
        </authorList>
    </citation>
    <scope>NUCLEOTIDE SEQUENCE [LARGE SCALE GENOMIC DNA]</scope>
</reference>
<keyword evidence="3" id="KW-1185">Reference proteome</keyword>
<protein>
    <submittedName>
        <fullName evidence="2">Uncharacterized protein</fullName>
    </submittedName>
</protein>
<dbReference type="Proteomes" id="UP000299102">
    <property type="component" value="Unassembled WGS sequence"/>
</dbReference>
<evidence type="ECO:0000256" key="1">
    <source>
        <dbReference type="ARBA" id="ARBA00022737"/>
    </source>
</evidence>
<dbReference type="InterPro" id="IPR052126">
    <property type="entry name" value="Spindle_Org/Thrombomodulin"/>
</dbReference>
<name>A0A4C1W0V6_EUMVA</name>
<accession>A0A4C1W0V6</accession>